<feature type="compositionally biased region" description="Polar residues" evidence="3">
    <location>
        <begin position="149"/>
        <end position="161"/>
    </location>
</feature>
<accession>A0A830HFQ1</accession>
<dbReference type="InterPro" id="IPR012349">
    <property type="entry name" value="Split_barrel_FMN-bd"/>
</dbReference>
<dbReference type="AlphaFoldDB" id="A0A830HFQ1"/>
<gene>
    <name evidence="6" type="ORF">PPROV_000407500</name>
</gene>
<evidence type="ECO:0000256" key="4">
    <source>
        <dbReference type="SAM" id="SignalP"/>
    </source>
</evidence>
<keyword evidence="2" id="KW-0249">Electron transport</keyword>
<feature type="domain" description="Flavodoxin-like" evidence="5">
    <location>
        <begin position="657"/>
        <end position="796"/>
    </location>
</feature>
<dbReference type="EMBL" id="BNJQ01000010">
    <property type="protein sequence ID" value="GHP05323.1"/>
    <property type="molecule type" value="Genomic_DNA"/>
</dbReference>
<dbReference type="PANTHER" id="PTHR32145:SF31">
    <property type="entry name" value="FLAVIN REDUCTASE-LIKE FMN-BINDING PROTEIN"/>
    <property type="match status" value="1"/>
</dbReference>
<evidence type="ECO:0000256" key="2">
    <source>
        <dbReference type="ARBA" id="ARBA00022982"/>
    </source>
</evidence>
<evidence type="ECO:0000256" key="3">
    <source>
        <dbReference type="SAM" id="MobiDB-lite"/>
    </source>
</evidence>
<keyword evidence="4" id="KW-0732">Signal</keyword>
<feature type="chain" id="PRO_5032332705" description="Flavodoxin-like domain-containing protein" evidence="4">
    <location>
        <begin position="24"/>
        <end position="1023"/>
    </location>
</feature>
<feature type="region of interest" description="Disordered" evidence="3">
    <location>
        <begin position="803"/>
        <end position="822"/>
    </location>
</feature>
<protein>
    <recommendedName>
        <fullName evidence="5">Flavodoxin-like domain-containing protein</fullName>
    </recommendedName>
</protein>
<evidence type="ECO:0000313" key="6">
    <source>
        <dbReference type="EMBL" id="GHP05323.1"/>
    </source>
</evidence>
<evidence type="ECO:0000313" key="7">
    <source>
        <dbReference type="Proteomes" id="UP000660262"/>
    </source>
</evidence>
<dbReference type="InterPro" id="IPR008254">
    <property type="entry name" value="Flavodoxin/NO_synth"/>
</dbReference>
<keyword evidence="1" id="KW-0813">Transport</keyword>
<dbReference type="PROSITE" id="PS50902">
    <property type="entry name" value="FLAVODOXIN_LIKE"/>
    <property type="match status" value="1"/>
</dbReference>
<dbReference type="PROSITE" id="PS00201">
    <property type="entry name" value="FLAVODOXIN"/>
    <property type="match status" value="1"/>
</dbReference>
<dbReference type="Pfam" id="PF01613">
    <property type="entry name" value="Flavin_Reduct"/>
    <property type="match status" value="1"/>
</dbReference>
<dbReference type="SMART" id="SM00903">
    <property type="entry name" value="Flavin_Reduct"/>
    <property type="match status" value="1"/>
</dbReference>
<proteinExistence type="predicted"/>
<organism evidence="6 7">
    <name type="scientific">Pycnococcus provasolii</name>
    <dbReference type="NCBI Taxonomy" id="41880"/>
    <lineage>
        <taxon>Eukaryota</taxon>
        <taxon>Viridiplantae</taxon>
        <taxon>Chlorophyta</taxon>
        <taxon>Pseudoscourfieldiophyceae</taxon>
        <taxon>Pseudoscourfieldiales</taxon>
        <taxon>Pycnococcaceae</taxon>
        <taxon>Pycnococcus</taxon>
    </lineage>
</organism>
<dbReference type="InterPro" id="IPR029039">
    <property type="entry name" value="Flavoprotein-like_sf"/>
</dbReference>
<feature type="signal peptide" evidence="4">
    <location>
        <begin position="1"/>
        <end position="23"/>
    </location>
</feature>
<dbReference type="Gene3D" id="3.60.15.10">
    <property type="entry name" value="Ribonuclease Z/Hydroxyacylglutathione hydrolase-like"/>
    <property type="match status" value="1"/>
</dbReference>
<dbReference type="InterPro" id="IPR002563">
    <property type="entry name" value="Flavin_Rdtase-like_dom"/>
</dbReference>
<dbReference type="SUPFAM" id="SSF52218">
    <property type="entry name" value="Flavoproteins"/>
    <property type="match status" value="1"/>
</dbReference>
<dbReference type="InterPro" id="IPR051285">
    <property type="entry name" value="NADH_oxidoreductase_modular"/>
</dbReference>
<name>A0A830HFQ1_9CHLO</name>
<dbReference type="Proteomes" id="UP000660262">
    <property type="component" value="Unassembled WGS sequence"/>
</dbReference>
<evidence type="ECO:0000259" key="5">
    <source>
        <dbReference type="PROSITE" id="PS50902"/>
    </source>
</evidence>
<dbReference type="Pfam" id="PF00258">
    <property type="entry name" value="Flavodoxin_1"/>
    <property type="match status" value="1"/>
</dbReference>
<comment type="caution">
    <text evidence="6">The sequence shown here is derived from an EMBL/GenBank/DDBJ whole genome shotgun (WGS) entry which is preliminary data.</text>
</comment>
<dbReference type="InterPro" id="IPR001226">
    <property type="entry name" value="Flavodoxin_CS"/>
</dbReference>
<keyword evidence="7" id="KW-1185">Reference proteome</keyword>
<dbReference type="GO" id="GO:0010181">
    <property type="term" value="F:FMN binding"/>
    <property type="evidence" value="ECO:0007669"/>
    <property type="project" value="InterPro"/>
</dbReference>
<feature type="region of interest" description="Disordered" evidence="3">
    <location>
        <begin position="142"/>
        <end position="171"/>
    </location>
</feature>
<evidence type="ECO:0000256" key="1">
    <source>
        <dbReference type="ARBA" id="ARBA00022448"/>
    </source>
</evidence>
<dbReference type="GO" id="GO:0009055">
    <property type="term" value="F:electron transfer activity"/>
    <property type="evidence" value="ECO:0007669"/>
    <property type="project" value="InterPro"/>
</dbReference>
<dbReference type="InterPro" id="IPR036866">
    <property type="entry name" value="RibonucZ/Hydroxyglut_hydro"/>
</dbReference>
<dbReference type="OrthoDB" id="432169at2759"/>
<reference evidence="6" key="1">
    <citation type="submission" date="2020-10" db="EMBL/GenBank/DDBJ databases">
        <title>Unveiling of a novel bifunctional photoreceptor, Dualchrome1, isolated from a cosmopolitan green alga.</title>
        <authorList>
            <person name="Suzuki S."/>
            <person name="Kawachi M."/>
        </authorList>
    </citation>
    <scope>NUCLEOTIDE SEQUENCE</scope>
    <source>
        <strain evidence="6">NIES 2893</strain>
    </source>
</reference>
<dbReference type="SUPFAM" id="SSF50475">
    <property type="entry name" value="FMN-binding split barrel"/>
    <property type="match status" value="1"/>
</dbReference>
<dbReference type="Gene3D" id="3.40.50.360">
    <property type="match status" value="1"/>
</dbReference>
<dbReference type="PANTHER" id="PTHR32145">
    <property type="entry name" value="DIFLAVIN FLAVOPROTEIN A 2-RELATED"/>
    <property type="match status" value="1"/>
</dbReference>
<sequence>MSISPAGSRSGAASLCLAPPLLALYLGRQVGLVVSTGDGARYVNCSSKGRRNISAQQSQKIDFEIKKVHATYESAKAANHAEPIKVRGGWASYSRNTSWLETLHIKNVHTMVEIKLMSAVSTAIDALGFRATKDDRIPRRPGSVVRVSSMPSSTTHVNTSAAVGARPKRVGTHKVTRAGTLHAQTALAKSRAEVVISVNGSLNSVALGIPVVPPGCPKGDYVCVTDDVVEEKQLKKVSLEVLELISVWTASPPTTSSACAATIGRKNAWTGINVHCEFFEDPNNAPQIFFTYTCAEYQWRRLLEIIEKQILDTEETPKLAPTPPDVHVAKAHVARKTSMLASSTAERLKFEVEYGRRAGTSDNTYILHDEKDEKVALVDVPDDAFAGDFERALGRADVACVLLTRFDPKAARALFSVARRHYNTCDGEPLPVFASKPAADALAEAAEKANAAECVEPVVVKLGDAVDVFGDGTRMLSTVPLPTPRWPYATAFHDATTNVAFTGKFFSTHVEIQSDRDAKVSWENALPEHRHYFECMLAPVDSHAETALNRLGAKPLADSGYWPLEGLAASSKQGGGINFNQLVRKLTLQGGGTAAAAAAASNEGPRVVAGYRTATARPVALFAPLHGPPSFGYTTQLLDTYRKYTSAAAEQRKACSVGILYASAYGHTASLAQAIARGVQRSGLGIEMVNCEILSASQIDEVMERVEGFAIGSPTLAGNMPTPVATALGRVVSTPGNKTKPCGVFGSFGWSGEAVDLLNDKLMDGGFKSAFKPIRCKFSPTTKMLMTCEESGRALARQVLEKRREEAKKGGRAMPGKESAAPPAFTTPIAQAVGRVIGTLCVVTCRRGDASAALVASWVSQASFAPPGLTIAVKDDRAGEPLLQVGDRFGLSVLAEGAERDALKYFLKSFEPGVDRIAGYSGIKMLRGDEDEKKKKKPPPKKKAEDVDVTPDVDPELDVVEEAQDDEDAFAVLEEAASWCGCVVKSRMECGDHAVMYSEVLVGGLLDNSATPSLHYRKTGMSY</sequence>
<dbReference type="Gene3D" id="2.30.110.10">
    <property type="entry name" value="Electron Transport, Fmn-binding Protein, Chain A"/>
    <property type="match status" value="1"/>
</dbReference>
<dbReference type="SUPFAM" id="SSF56281">
    <property type="entry name" value="Metallo-hydrolase/oxidoreductase"/>
    <property type="match status" value="1"/>
</dbReference>
<feature type="region of interest" description="Disordered" evidence="3">
    <location>
        <begin position="929"/>
        <end position="949"/>
    </location>
</feature>